<dbReference type="Proteomes" id="UP001286313">
    <property type="component" value="Unassembled WGS sequence"/>
</dbReference>
<gene>
    <name evidence="1" type="ORF">Pcinc_012089</name>
</gene>
<protein>
    <submittedName>
        <fullName evidence="1">Uncharacterized protein</fullName>
    </submittedName>
</protein>
<accession>A0AAE1G1E4</accession>
<evidence type="ECO:0000313" key="1">
    <source>
        <dbReference type="EMBL" id="KAK3883586.1"/>
    </source>
</evidence>
<dbReference type="EMBL" id="JAWQEG010000974">
    <property type="protein sequence ID" value="KAK3883586.1"/>
    <property type="molecule type" value="Genomic_DNA"/>
</dbReference>
<organism evidence="1 2">
    <name type="scientific">Petrolisthes cinctipes</name>
    <name type="common">Flat porcelain crab</name>
    <dbReference type="NCBI Taxonomy" id="88211"/>
    <lineage>
        <taxon>Eukaryota</taxon>
        <taxon>Metazoa</taxon>
        <taxon>Ecdysozoa</taxon>
        <taxon>Arthropoda</taxon>
        <taxon>Crustacea</taxon>
        <taxon>Multicrustacea</taxon>
        <taxon>Malacostraca</taxon>
        <taxon>Eumalacostraca</taxon>
        <taxon>Eucarida</taxon>
        <taxon>Decapoda</taxon>
        <taxon>Pleocyemata</taxon>
        <taxon>Anomura</taxon>
        <taxon>Galatheoidea</taxon>
        <taxon>Porcellanidae</taxon>
        <taxon>Petrolisthes</taxon>
    </lineage>
</organism>
<evidence type="ECO:0000313" key="2">
    <source>
        <dbReference type="Proteomes" id="UP001286313"/>
    </source>
</evidence>
<comment type="caution">
    <text evidence="1">The sequence shown here is derived from an EMBL/GenBank/DDBJ whole genome shotgun (WGS) entry which is preliminary data.</text>
</comment>
<sequence length="104" mass="11488">MYNTRDAAAIKIWPHSSTCQASSWLVFNEVVFLEERDQGGNNYGKAGQQDVLHVKESSHSQSEPDEVEITGQQGIIQGTGVCVSATVRHKPSVKMSDRENTEPQ</sequence>
<dbReference type="AlphaFoldDB" id="A0AAE1G1E4"/>
<keyword evidence="2" id="KW-1185">Reference proteome</keyword>
<reference evidence="1" key="1">
    <citation type="submission" date="2023-10" db="EMBL/GenBank/DDBJ databases">
        <title>Genome assemblies of two species of porcelain crab, Petrolisthes cinctipes and Petrolisthes manimaculis (Anomura: Porcellanidae).</title>
        <authorList>
            <person name="Angst P."/>
        </authorList>
    </citation>
    <scope>NUCLEOTIDE SEQUENCE</scope>
    <source>
        <strain evidence="1">PB745_01</strain>
        <tissue evidence="1">Gill</tissue>
    </source>
</reference>
<proteinExistence type="predicted"/>
<name>A0AAE1G1E4_PETCI</name>